<evidence type="ECO:0000256" key="3">
    <source>
        <dbReference type="ARBA" id="ARBA00022944"/>
    </source>
</evidence>
<dbReference type="InterPro" id="IPR018294">
    <property type="entry name" value="ISPD_synthase_CS"/>
</dbReference>
<evidence type="ECO:0000313" key="5">
    <source>
        <dbReference type="EMBL" id="WAJ24090.1"/>
    </source>
</evidence>
<dbReference type="Gene3D" id="3.90.550.10">
    <property type="entry name" value="Spore Coat Polysaccharide Biosynthesis Protein SpsA, Chain A"/>
    <property type="match status" value="1"/>
</dbReference>
<dbReference type="InterPro" id="IPR034683">
    <property type="entry name" value="IspD/TarI"/>
</dbReference>
<dbReference type="InterPro" id="IPR029044">
    <property type="entry name" value="Nucleotide-diphossugar_trans"/>
</dbReference>
<dbReference type="Pfam" id="PF01128">
    <property type="entry name" value="IspD"/>
    <property type="match status" value="1"/>
</dbReference>
<keyword evidence="3" id="KW-0777">Teichoic acid biosynthesis</keyword>
<dbReference type="PROSITE" id="PS01295">
    <property type="entry name" value="ISPD"/>
    <property type="match status" value="1"/>
</dbReference>
<dbReference type="SUPFAM" id="SSF53448">
    <property type="entry name" value="Nucleotide-diphospho-sugar transferases"/>
    <property type="match status" value="1"/>
</dbReference>
<dbReference type="EC" id="2.7.7.40" evidence="4"/>
<comment type="function">
    <text evidence="4">Catalyzes the transfer of the cytidylyl group of CTP to D-ribitol 5-phosphate.</text>
</comment>
<feature type="binding site" evidence="4">
    <location>
        <begin position="81"/>
        <end position="87"/>
    </location>
    <ligand>
        <name>CTP</name>
        <dbReference type="ChEBI" id="CHEBI:37563"/>
    </ligand>
</feature>
<evidence type="ECO:0000256" key="1">
    <source>
        <dbReference type="ARBA" id="ARBA00022679"/>
    </source>
</evidence>
<dbReference type="PANTHER" id="PTHR43015">
    <property type="entry name" value="D-RIBITOL-5-PHOSPHATE CYTIDYLYLTRANSFERASE"/>
    <property type="match status" value="1"/>
</dbReference>
<protein>
    <recommendedName>
        <fullName evidence="4">Ribitol-5-phosphate cytidylyltransferase</fullName>
        <ecNumber evidence="4">2.7.7.40</ecNumber>
    </recommendedName>
</protein>
<comment type="similarity">
    <text evidence="4">Belongs to the IspD/TarI cytidylyltransferase family. TarI subfamily.</text>
</comment>
<dbReference type="EMBL" id="CP113524">
    <property type="protein sequence ID" value="WAJ24090.1"/>
    <property type="molecule type" value="Genomic_DNA"/>
</dbReference>
<dbReference type="InterPro" id="IPR034709">
    <property type="entry name" value="TarI"/>
</dbReference>
<dbReference type="RefSeq" id="WP_268115312.1">
    <property type="nucleotide sequence ID" value="NZ_CP113524.1"/>
</dbReference>
<dbReference type="GO" id="GO:0016779">
    <property type="term" value="F:nucleotidyltransferase activity"/>
    <property type="evidence" value="ECO:0007669"/>
    <property type="project" value="UniProtKB-KW"/>
</dbReference>
<organism evidence="5 6">
    <name type="scientific">Lacrimispora xylanolytica</name>
    <dbReference type="NCBI Taxonomy" id="29375"/>
    <lineage>
        <taxon>Bacteria</taxon>
        <taxon>Bacillati</taxon>
        <taxon>Bacillota</taxon>
        <taxon>Clostridia</taxon>
        <taxon>Lachnospirales</taxon>
        <taxon>Lachnospiraceae</taxon>
        <taxon>Lacrimispora</taxon>
    </lineage>
</organism>
<keyword evidence="1 4" id="KW-0808">Transferase</keyword>
<dbReference type="Proteomes" id="UP001163115">
    <property type="component" value="Chromosome"/>
</dbReference>
<gene>
    <name evidence="5" type="ORF">OW255_00765</name>
</gene>
<keyword evidence="6" id="KW-1185">Reference proteome</keyword>
<evidence type="ECO:0000256" key="4">
    <source>
        <dbReference type="HAMAP-Rule" id="MF_02068"/>
    </source>
</evidence>
<dbReference type="PANTHER" id="PTHR43015:SF1">
    <property type="entry name" value="D-RIBITOL-5-PHOSPHATE CYTIDYLYLTRANSFERASE"/>
    <property type="match status" value="1"/>
</dbReference>
<comment type="caution">
    <text evidence="4">Lacks conserved residue(s) required for the propagation of feature annotation.</text>
</comment>
<feature type="site" description="Transition state stabilizer" evidence="4">
    <location>
        <position position="15"/>
    </location>
</feature>
<feature type="site" description="Positions ribitol 5-phosphate for the nucleophilic attack" evidence="4">
    <location>
        <position position="216"/>
    </location>
</feature>
<feature type="site" description="Positions ribitol 5-phosphate for the nucleophilic attack" evidence="4">
    <location>
        <position position="159"/>
    </location>
</feature>
<proteinExistence type="inferred from homology"/>
<evidence type="ECO:0000256" key="2">
    <source>
        <dbReference type="ARBA" id="ARBA00022695"/>
    </source>
</evidence>
<feature type="site" description="Transition state stabilizer" evidence="4">
    <location>
        <position position="23"/>
    </location>
</feature>
<accession>A0ABY7ABM6</accession>
<feature type="binding site" evidence="4">
    <location>
        <begin position="8"/>
        <end position="11"/>
    </location>
    <ligand>
        <name>CTP</name>
        <dbReference type="ChEBI" id="CHEBI:37563"/>
    </ligand>
</feature>
<dbReference type="HAMAP" id="MF_02068">
    <property type="entry name" value="TarI"/>
    <property type="match status" value="1"/>
</dbReference>
<evidence type="ECO:0000313" key="6">
    <source>
        <dbReference type="Proteomes" id="UP001163115"/>
    </source>
</evidence>
<sequence length="240" mass="27337">MMNIAIIFAGGIGIRMNNIEKPKQFLEIYEKPIIIRTLEKFEHCSDVDGIIIACVKEWIDYLQDLLLRYNFKKVVSVIPGGKTGQLSIYNGLCEARNLYSGKDTIVLIHDGVRPMIDENLITKNIHSVKAHGSAITTCTVKETVLIVNKNNKIENVPTRELSRMAKAPQSFYLKDIIEVHEMALKEGCNDFIDSCSIMNYYGKETYLVDGPSENIKVTTPDDFYMLRAMLESQENKQFIF</sequence>
<comment type="catalytic activity">
    <reaction evidence="4">
        <text>D-ribitol 5-phosphate + CTP + H(+) = CDP-L-ribitol + diphosphate</text>
        <dbReference type="Rhea" id="RHEA:12456"/>
        <dbReference type="ChEBI" id="CHEBI:15378"/>
        <dbReference type="ChEBI" id="CHEBI:33019"/>
        <dbReference type="ChEBI" id="CHEBI:37563"/>
        <dbReference type="ChEBI" id="CHEBI:57608"/>
        <dbReference type="ChEBI" id="CHEBI:57695"/>
        <dbReference type="EC" id="2.7.7.40"/>
    </reaction>
</comment>
<reference evidence="5" key="1">
    <citation type="submission" date="2022-11" db="EMBL/GenBank/DDBJ databases">
        <title>Lacrimispora xylanolytica sy1, complete genome.</title>
        <authorList>
            <person name="Choi S."/>
        </authorList>
    </citation>
    <scope>NUCLEOTIDE SEQUENCE</scope>
    <source>
        <strain evidence="5">Sy1</strain>
    </source>
</reference>
<dbReference type="CDD" id="cd02516">
    <property type="entry name" value="CDP-ME_synthetase"/>
    <property type="match status" value="1"/>
</dbReference>
<dbReference type="NCBIfam" id="NF001183">
    <property type="entry name" value="PRK00155.1-3"/>
    <property type="match status" value="1"/>
</dbReference>
<name>A0ABY7ABM6_9FIRM</name>
<keyword evidence="2 4" id="KW-0548">Nucleotidyltransferase</keyword>